<dbReference type="InterPro" id="IPR010987">
    <property type="entry name" value="Glutathione-S-Trfase_C-like"/>
</dbReference>
<dbReference type="InterPro" id="IPR050983">
    <property type="entry name" value="GST_Omega/HSP26"/>
</dbReference>
<dbReference type="InterPro" id="IPR036249">
    <property type="entry name" value="Thioredoxin-like_sf"/>
</dbReference>
<dbReference type="SUPFAM" id="SSF52833">
    <property type="entry name" value="Thioredoxin-like"/>
    <property type="match status" value="1"/>
</dbReference>
<dbReference type="GO" id="GO:0005737">
    <property type="term" value="C:cytoplasm"/>
    <property type="evidence" value="ECO:0007669"/>
    <property type="project" value="TreeGrafter"/>
</dbReference>
<name>A0AAN8EG06_9EURO</name>
<gene>
    <name evidence="3" type="ORF">OHC33_010323</name>
</gene>
<feature type="domain" description="GST C-terminal" evidence="2">
    <location>
        <begin position="85"/>
        <end position="211"/>
    </location>
</feature>
<dbReference type="SFLD" id="SFLDG00358">
    <property type="entry name" value="Main_(cytGST)"/>
    <property type="match status" value="1"/>
</dbReference>
<dbReference type="Proteomes" id="UP001316803">
    <property type="component" value="Unassembled WGS sequence"/>
</dbReference>
<feature type="domain" description="GST N-terminal" evidence="1">
    <location>
        <begin position="1"/>
        <end position="78"/>
    </location>
</feature>
<dbReference type="Gene3D" id="3.40.30.10">
    <property type="entry name" value="Glutaredoxin"/>
    <property type="match status" value="1"/>
</dbReference>
<evidence type="ECO:0008006" key="5">
    <source>
        <dbReference type="Google" id="ProtNLM"/>
    </source>
</evidence>
<dbReference type="PANTHER" id="PTHR43968">
    <property type="match status" value="1"/>
</dbReference>
<dbReference type="PROSITE" id="PS50404">
    <property type="entry name" value="GST_NTER"/>
    <property type="match status" value="1"/>
</dbReference>
<dbReference type="InterPro" id="IPR036282">
    <property type="entry name" value="Glutathione-S-Trfase_C_sf"/>
</dbReference>
<dbReference type="Gene3D" id="1.20.1050.10">
    <property type="match status" value="1"/>
</dbReference>
<dbReference type="CDD" id="cd03205">
    <property type="entry name" value="GST_C_6"/>
    <property type="match status" value="1"/>
</dbReference>
<dbReference type="SUPFAM" id="SSF47616">
    <property type="entry name" value="GST C-terminal domain-like"/>
    <property type="match status" value="1"/>
</dbReference>
<dbReference type="InterPro" id="IPR040079">
    <property type="entry name" value="Glutathione_S-Trfase"/>
</dbReference>
<accession>A0AAN8EG06</accession>
<dbReference type="PROSITE" id="PS50405">
    <property type="entry name" value="GST_CTER"/>
    <property type="match status" value="1"/>
</dbReference>
<reference evidence="3 4" key="1">
    <citation type="submission" date="2022-12" db="EMBL/GenBank/DDBJ databases">
        <title>Genomic features and morphological characterization of a novel Knufia sp. strain isolated from spacecraft assembly facility.</title>
        <authorList>
            <person name="Teixeira M."/>
            <person name="Chander A.M."/>
            <person name="Stajich J.E."/>
            <person name="Venkateswaran K."/>
        </authorList>
    </citation>
    <scope>NUCLEOTIDE SEQUENCE [LARGE SCALE GENOMIC DNA]</scope>
    <source>
        <strain evidence="3 4">FJI-L2-BK-P2</strain>
    </source>
</reference>
<protein>
    <recommendedName>
        <fullName evidence="5">Glutathione S-transferase</fullName>
    </recommendedName>
</protein>
<organism evidence="3 4">
    <name type="scientific">Knufia fluminis</name>
    <dbReference type="NCBI Taxonomy" id="191047"/>
    <lineage>
        <taxon>Eukaryota</taxon>
        <taxon>Fungi</taxon>
        <taxon>Dikarya</taxon>
        <taxon>Ascomycota</taxon>
        <taxon>Pezizomycotina</taxon>
        <taxon>Eurotiomycetes</taxon>
        <taxon>Chaetothyriomycetidae</taxon>
        <taxon>Chaetothyriales</taxon>
        <taxon>Trichomeriaceae</taxon>
        <taxon>Knufia</taxon>
    </lineage>
</organism>
<evidence type="ECO:0000313" key="3">
    <source>
        <dbReference type="EMBL" id="KAK5948720.1"/>
    </source>
</evidence>
<sequence>MKLISATPSPYARKVRITLAEKGIPFELQTEVPWDSTTKTPQHNPLEKLPVLIPDEGKPVYESHFILEWLEAKYPAPQYYGIHPRTQDDLLFAKQVEVVSDGMCDACVMLFFEKQRENPSQEWNARQMRKVEGGLKALSDWVGEKDFLIEDRLTLADIAAGSVLGYMTVRFEAIPWRDQYPNLARYCDRLGERESFKSTKPYPQTITDRIV</sequence>
<dbReference type="SFLD" id="SFLDS00019">
    <property type="entry name" value="Glutathione_Transferase_(cytos"/>
    <property type="match status" value="1"/>
</dbReference>
<dbReference type="EMBL" id="JAKLMC020000044">
    <property type="protein sequence ID" value="KAK5948720.1"/>
    <property type="molecule type" value="Genomic_DNA"/>
</dbReference>
<keyword evidence="4" id="KW-1185">Reference proteome</keyword>
<dbReference type="InterPro" id="IPR004045">
    <property type="entry name" value="Glutathione_S-Trfase_N"/>
</dbReference>
<dbReference type="Pfam" id="PF13409">
    <property type="entry name" value="GST_N_2"/>
    <property type="match status" value="1"/>
</dbReference>
<evidence type="ECO:0000313" key="4">
    <source>
        <dbReference type="Proteomes" id="UP001316803"/>
    </source>
</evidence>
<evidence type="ECO:0000259" key="2">
    <source>
        <dbReference type="PROSITE" id="PS50405"/>
    </source>
</evidence>
<evidence type="ECO:0000259" key="1">
    <source>
        <dbReference type="PROSITE" id="PS50404"/>
    </source>
</evidence>
<dbReference type="PANTHER" id="PTHR43968:SF6">
    <property type="entry name" value="GLUTATHIONE S-TRANSFERASE OMEGA"/>
    <property type="match status" value="1"/>
</dbReference>
<comment type="caution">
    <text evidence="3">The sequence shown here is derived from an EMBL/GenBank/DDBJ whole genome shotgun (WGS) entry which is preliminary data.</text>
</comment>
<proteinExistence type="predicted"/>
<dbReference type="AlphaFoldDB" id="A0AAN8EG06"/>
<dbReference type="Pfam" id="PF13410">
    <property type="entry name" value="GST_C_2"/>
    <property type="match status" value="1"/>
</dbReference>